<reference evidence="1 2" key="1">
    <citation type="submission" date="2024-01" db="EMBL/GenBank/DDBJ databases">
        <title>The genomes of 5 underutilized Papilionoideae crops provide insights into root nodulation and disease resistanc.</title>
        <authorList>
            <person name="Jiang F."/>
        </authorList>
    </citation>
    <scope>NUCLEOTIDE SEQUENCE [LARGE SCALE GENOMIC DNA]</scope>
    <source>
        <strain evidence="1">LVBAO_FW01</strain>
        <tissue evidence="1">Leaves</tissue>
    </source>
</reference>
<name>A0AAN9Q9X9_CANGL</name>
<proteinExistence type="predicted"/>
<dbReference type="EMBL" id="JAYMYQ010000005">
    <property type="protein sequence ID" value="KAK7327726.1"/>
    <property type="molecule type" value="Genomic_DNA"/>
</dbReference>
<dbReference type="Proteomes" id="UP001367508">
    <property type="component" value="Unassembled WGS sequence"/>
</dbReference>
<keyword evidence="2" id="KW-1185">Reference proteome</keyword>
<sequence length="306" mass="34108">MDGEFGQGNKESWLMILCRSSAMVKRGLRFVQPLSRVDVTSVSGGRPIQRQCCVKGSTGKAVRRRDLNGLYYPGVAREASRGCSQSGRNHLLQSQFREYLNPDTLWERLNDAINTIIRRDDTTETGDLLPPCVEAALNLGCKPVRTSRSDRHNNPRAYLAARNQHPYSVSPKAVMTNPLNFFPVLDHQNNYSLLDTFASVHHRQLLAVETNPSLNFGSVYPQCYGFEAKEPPQIRSSNLGNTIFVGRPVIRPAREPSRMSLLDNLSGGGLLHVPNRIVKEASVSVLEAASRDRECDLSLRLGMFAE</sequence>
<dbReference type="PANTHER" id="PTHR35300:SF4">
    <property type="entry name" value="HISTONE ACETYLTRANSFERASE"/>
    <property type="match status" value="1"/>
</dbReference>
<comment type="caution">
    <text evidence="1">The sequence shown here is derived from an EMBL/GenBank/DDBJ whole genome shotgun (WGS) entry which is preliminary data.</text>
</comment>
<protein>
    <submittedName>
        <fullName evidence="1">Uncharacterized protein</fullName>
    </submittedName>
</protein>
<organism evidence="1 2">
    <name type="scientific">Canavalia gladiata</name>
    <name type="common">Sword bean</name>
    <name type="synonym">Dolichos gladiatus</name>
    <dbReference type="NCBI Taxonomy" id="3824"/>
    <lineage>
        <taxon>Eukaryota</taxon>
        <taxon>Viridiplantae</taxon>
        <taxon>Streptophyta</taxon>
        <taxon>Embryophyta</taxon>
        <taxon>Tracheophyta</taxon>
        <taxon>Spermatophyta</taxon>
        <taxon>Magnoliopsida</taxon>
        <taxon>eudicotyledons</taxon>
        <taxon>Gunneridae</taxon>
        <taxon>Pentapetalae</taxon>
        <taxon>rosids</taxon>
        <taxon>fabids</taxon>
        <taxon>Fabales</taxon>
        <taxon>Fabaceae</taxon>
        <taxon>Papilionoideae</taxon>
        <taxon>50 kb inversion clade</taxon>
        <taxon>NPAAA clade</taxon>
        <taxon>indigoferoid/millettioid clade</taxon>
        <taxon>Phaseoleae</taxon>
        <taxon>Canavalia</taxon>
    </lineage>
</organism>
<evidence type="ECO:0000313" key="2">
    <source>
        <dbReference type="Proteomes" id="UP001367508"/>
    </source>
</evidence>
<dbReference type="AlphaFoldDB" id="A0AAN9Q9X9"/>
<dbReference type="PANTHER" id="PTHR35300">
    <property type="entry name" value="COACTIVATOR CBP, KIX DOMAIN-CONTAINING PROTEIN-RELATED"/>
    <property type="match status" value="1"/>
</dbReference>
<accession>A0AAN9Q9X9</accession>
<evidence type="ECO:0000313" key="1">
    <source>
        <dbReference type="EMBL" id="KAK7327726.1"/>
    </source>
</evidence>
<gene>
    <name evidence="1" type="ORF">VNO77_21815</name>
</gene>